<keyword evidence="3" id="KW-1185">Reference proteome</keyword>
<name>A0ABV2KST9_9BACI</name>
<dbReference type="Pfam" id="PF07969">
    <property type="entry name" value="Amidohydro_3"/>
    <property type="match status" value="1"/>
</dbReference>
<gene>
    <name evidence="2" type="ORF">ABID56_000732</name>
</gene>
<dbReference type="RefSeq" id="WP_354219264.1">
    <property type="nucleotide sequence ID" value="NZ_JBEPMX010000002.1"/>
</dbReference>
<sequence length="527" mass="58826">MGNLWTADTIYTMIDEGHTVEAIYEEEGVIVDTGDYDSLKSQYNDRIEHENYTPGTMLPGFIDSHLHIIGHGERLLRLDVTYETSRQALLKAVEDASKQLDPNEWLIAEGFNENNWDEPVVIHRRELDEIATDNPIILTRVCRHAMVANSKAMALAGIDHDTDEPDGGVIERDEHGDLTGFFLDQGQELLKQTMPEPDQAYLEKAITKSIDDLLSNGIVSGHSEDLSYYGGYQKTADAFRYTVGRDQRFRAHLLVHHEVVDDYINEQGVHGVQDDWLEFGAMKLFADGALGGRTALLSQPYADDPSTHGVAIHTNDELESLVKKARSYDMTVAIHAIGDLAAENVLNVLEKHPPKRGAKDRLIHGQIMRYDLIKRMQVMPISIDIQPTFVSSDFPWANDRVSADLIKTSYPWRSYLEAGILCGGSSDAPIEEVNPLNGIAAAIDRRSQFDGQTYQTEQCLSVYDAVKLYTHYPAQIVGKGERQGIIQSEAVADFVVLSDDILQCSAEAIRSVNVTHTIVGGRVVYRK</sequence>
<feature type="domain" description="Amidohydrolase 3" evidence="1">
    <location>
        <begin position="55"/>
        <end position="525"/>
    </location>
</feature>
<evidence type="ECO:0000313" key="2">
    <source>
        <dbReference type="EMBL" id="MET3682651.1"/>
    </source>
</evidence>
<dbReference type="InterPro" id="IPR032466">
    <property type="entry name" value="Metal_Hydrolase"/>
</dbReference>
<dbReference type="InterPro" id="IPR011059">
    <property type="entry name" value="Metal-dep_hydrolase_composite"/>
</dbReference>
<accession>A0ABV2KST9</accession>
<dbReference type="SUPFAM" id="SSF51556">
    <property type="entry name" value="Metallo-dependent hydrolases"/>
    <property type="match status" value="1"/>
</dbReference>
<protein>
    <submittedName>
        <fullName evidence="2">Amidohydrolase YtcJ</fullName>
    </submittedName>
</protein>
<dbReference type="Proteomes" id="UP001549167">
    <property type="component" value="Unassembled WGS sequence"/>
</dbReference>
<evidence type="ECO:0000259" key="1">
    <source>
        <dbReference type="Pfam" id="PF07969"/>
    </source>
</evidence>
<dbReference type="Gene3D" id="2.30.40.10">
    <property type="entry name" value="Urease, subunit C, domain 1"/>
    <property type="match status" value="1"/>
</dbReference>
<dbReference type="InterPro" id="IPR033932">
    <property type="entry name" value="YtcJ-like"/>
</dbReference>
<dbReference type="EMBL" id="JBEPMX010000002">
    <property type="protein sequence ID" value="MET3682651.1"/>
    <property type="molecule type" value="Genomic_DNA"/>
</dbReference>
<dbReference type="Gene3D" id="3.10.310.70">
    <property type="match status" value="1"/>
</dbReference>
<dbReference type="PANTHER" id="PTHR22642">
    <property type="entry name" value="IMIDAZOLONEPROPIONASE"/>
    <property type="match status" value="1"/>
</dbReference>
<dbReference type="SUPFAM" id="SSF51338">
    <property type="entry name" value="Composite domain of metallo-dependent hydrolases"/>
    <property type="match status" value="1"/>
</dbReference>
<dbReference type="Gene3D" id="3.20.20.140">
    <property type="entry name" value="Metal-dependent hydrolases"/>
    <property type="match status" value="1"/>
</dbReference>
<dbReference type="InterPro" id="IPR013108">
    <property type="entry name" value="Amidohydro_3"/>
</dbReference>
<organism evidence="2 3">
    <name type="scientific">Alkalibacillus flavidus</name>
    <dbReference type="NCBI Taxonomy" id="546021"/>
    <lineage>
        <taxon>Bacteria</taxon>
        <taxon>Bacillati</taxon>
        <taxon>Bacillota</taxon>
        <taxon>Bacilli</taxon>
        <taxon>Bacillales</taxon>
        <taxon>Bacillaceae</taxon>
        <taxon>Alkalibacillus</taxon>
    </lineage>
</organism>
<proteinExistence type="predicted"/>
<evidence type="ECO:0000313" key="3">
    <source>
        <dbReference type="Proteomes" id="UP001549167"/>
    </source>
</evidence>
<dbReference type="PANTHER" id="PTHR22642:SF2">
    <property type="entry name" value="PROTEIN LONG AFTER FAR-RED 3"/>
    <property type="match status" value="1"/>
</dbReference>
<reference evidence="2 3" key="1">
    <citation type="submission" date="2024-06" db="EMBL/GenBank/DDBJ databases">
        <title>Genomic Encyclopedia of Type Strains, Phase IV (KMG-IV): sequencing the most valuable type-strain genomes for metagenomic binning, comparative biology and taxonomic classification.</title>
        <authorList>
            <person name="Goeker M."/>
        </authorList>
    </citation>
    <scope>NUCLEOTIDE SEQUENCE [LARGE SCALE GENOMIC DNA]</scope>
    <source>
        <strain evidence="2 3">DSM 23520</strain>
    </source>
</reference>
<dbReference type="CDD" id="cd01300">
    <property type="entry name" value="YtcJ_like"/>
    <property type="match status" value="1"/>
</dbReference>
<comment type="caution">
    <text evidence="2">The sequence shown here is derived from an EMBL/GenBank/DDBJ whole genome shotgun (WGS) entry which is preliminary data.</text>
</comment>